<feature type="transmembrane region" description="Helical" evidence="5">
    <location>
        <begin position="63"/>
        <end position="84"/>
    </location>
</feature>
<dbReference type="SUPFAM" id="SSF103481">
    <property type="entry name" value="Multidrug resistance efflux transporter EmrE"/>
    <property type="match status" value="2"/>
</dbReference>
<evidence type="ECO:0000256" key="5">
    <source>
        <dbReference type="SAM" id="Phobius"/>
    </source>
</evidence>
<feature type="domain" description="EamA" evidence="7">
    <location>
        <begin position="146"/>
        <end position="272"/>
    </location>
</feature>
<comment type="subcellular location">
    <subcellularLocation>
        <location evidence="1">Membrane</location>
        <topology evidence="1">Multi-pass membrane protein</topology>
    </subcellularLocation>
</comment>
<evidence type="ECO:0000313" key="8">
    <source>
        <dbReference type="EMBL" id="SLN20601.1"/>
    </source>
</evidence>
<feature type="transmembrane region" description="Helical" evidence="5">
    <location>
        <begin position="231"/>
        <end position="250"/>
    </location>
</feature>
<dbReference type="AlphaFoldDB" id="A0A1Y5RM11"/>
<dbReference type="InterPro" id="IPR050638">
    <property type="entry name" value="AA-Vitamin_Transporters"/>
</dbReference>
<dbReference type="InterPro" id="IPR000620">
    <property type="entry name" value="EamA_dom"/>
</dbReference>
<keyword evidence="2 5" id="KW-0812">Transmembrane</keyword>
<dbReference type="Proteomes" id="UP000193862">
    <property type="component" value="Unassembled WGS sequence"/>
</dbReference>
<dbReference type="PANTHER" id="PTHR32322:SF9">
    <property type="entry name" value="AMINO-ACID METABOLITE EFFLUX PUMP-RELATED"/>
    <property type="match status" value="1"/>
</dbReference>
<evidence type="ECO:0000256" key="1">
    <source>
        <dbReference type="ARBA" id="ARBA00004141"/>
    </source>
</evidence>
<accession>A0A1Y5RM11</accession>
<evidence type="ECO:0000313" key="9">
    <source>
        <dbReference type="Proteomes" id="UP000193862"/>
    </source>
</evidence>
<feature type="transmembrane region" description="Helical" evidence="5">
    <location>
        <begin position="117"/>
        <end position="134"/>
    </location>
</feature>
<dbReference type="PANTHER" id="PTHR32322">
    <property type="entry name" value="INNER MEMBRANE TRANSPORTER"/>
    <property type="match status" value="1"/>
</dbReference>
<dbReference type="Pfam" id="PF00892">
    <property type="entry name" value="EamA"/>
    <property type="match status" value="2"/>
</dbReference>
<feature type="domain" description="EamA" evidence="7">
    <location>
        <begin position="5"/>
        <end position="131"/>
    </location>
</feature>
<dbReference type="InterPro" id="IPR037185">
    <property type="entry name" value="EmrE-like"/>
</dbReference>
<feature type="transmembrane region" description="Helical" evidence="5">
    <location>
        <begin position="170"/>
        <end position="192"/>
    </location>
</feature>
<feature type="transmembrane region" description="Helical" evidence="5">
    <location>
        <begin position="140"/>
        <end position="163"/>
    </location>
</feature>
<dbReference type="OrthoDB" id="321830at2"/>
<keyword evidence="6" id="KW-0732">Signal</keyword>
<gene>
    <name evidence="8" type="ORF">AQS8620_00535</name>
</gene>
<evidence type="ECO:0000259" key="7">
    <source>
        <dbReference type="Pfam" id="PF00892"/>
    </source>
</evidence>
<evidence type="ECO:0000256" key="6">
    <source>
        <dbReference type="SAM" id="SignalP"/>
    </source>
</evidence>
<organism evidence="8 9">
    <name type="scientific">Aquimixticola soesokkakensis</name>
    <dbReference type="NCBI Taxonomy" id="1519096"/>
    <lineage>
        <taxon>Bacteria</taxon>
        <taxon>Pseudomonadati</taxon>
        <taxon>Pseudomonadota</taxon>
        <taxon>Alphaproteobacteria</taxon>
        <taxon>Rhodobacterales</taxon>
        <taxon>Paracoccaceae</taxon>
        <taxon>Aquimixticola</taxon>
    </lineage>
</organism>
<name>A0A1Y5RM11_9RHOB</name>
<feature type="transmembrane region" description="Helical" evidence="5">
    <location>
        <begin position="198"/>
        <end position="219"/>
    </location>
</feature>
<dbReference type="RefSeq" id="WP_085835249.1">
    <property type="nucleotide sequence ID" value="NZ_FWFS01000001.1"/>
</dbReference>
<dbReference type="EMBL" id="FWFS01000001">
    <property type="protein sequence ID" value="SLN20601.1"/>
    <property type="molecule type" value="Genomic_DNA"/>
</dbReference>
<evidence type="ECO:0000256" key="2">
    <source>
        <dbReference type="ARBA" id="ARBA00022692"/>
    </source>
</evidence>
<keyword evidence="4 5" id="KW-0472">Membrane</keyword>
<keyword evidence="3 5" id="KW-1133">Transmembrane helix</keyword>
<feature type="transmembrane region" description="Helical" evidence="5">
    <location>
        <begin position="90"/>
        <end position="110"/>
    </location>
</feature>
<evidence type="ECO:0000256" key="3">
    <source>
        <dbReference type="ARBA" id="ARBA00022989"/>
    </source>
</evidence>
<feature type="chain" id="PRO_5011966551" evidence="6">
    <location>
        <begin position="16"/>
        <end position="276"/>
    </location>
</feature>
<dbReference type="GO" id="GO:0016020">
    <property type="term" value="C:membrane"/>
    <property type="evidence" value="ECO:0007669"/>
    <property type="project" value="UniProtKB-SubCell"/>
</dbReference>
<keyword evidence="9" id="KW-1185">Reference proteome</keyword>
<reference evidence="8 9" key="1">
    <citation type="submission" date="2017-03" db="EMBL/GenBank/DDBJ databases">
        <authorList>
            <person name="Afonso C.L."/>
            <person name="Miller P.J."/>
            <person name="Scott M.A."/>
            <person name="Spackman E."/>
            <person name="Goraichik I."/>
            <person name="Dimitrov K.M."/>
            <person name="Suarez D.L."/>
            <person name="Swayne D.E."/>
        </authorList>
    </citation>
    <scope>NUCLEOTIDE SEQUENCE [LARGE SCALE GENOMIC DNA]</scope>
    <source>
        <strain evidence="8 9">CECT 8620</strain>
    </source>
</reference>
<feature type="signal peptide" evidence="6">
    <location>
        <begin position="1"/>
        <end position="15"/>
    </location>
</feature>
<feature type="transmembrane region" description="Helical" evidence="5">
    <location>
        <begin position="256"/>
        <end position="274"/>
    </location>
</feature>
<protein>
    <submittedName>
        <fullName evidence="8">EamA-like transporter family protein</fullName>
    </submittedName>
</protein>
<evidence type="ECO:0000256" key="4">
    <source>
        <dbReference type="ARBA" id="ARBA00023136"/>
    </source>
</evidence>
<sequence>MKLFVLTALAMIAFAANSVLNRLALTGDEAGPAAFAAVRVAAGALVLWALVRWRSGDFPDLKTARWPMALALLTYMLGFSFAYVALPSGAGALVLFGTVQVTMFAGGVLGGERVPPLRWLGAGVALAGLGYLLWPGGMALRLPIGAVALMVAAGIGWGIYSLLGRGAKAPLALSGLNFALALLPCAALWLVLRDALSLSATLAALTSGAVTSGLGYALWYAILPQLGASRAAVAQLTVPVIAVLGGVLLLGEALSLRLVLACALVLGGVGLSLVKR</sequence>
<proteinExistence type="predicted"/>
<feature type="transmembrane region" description="Helical" evidence="5">
    <location>
        <begin position="31"/>
        <end position="51"/>
    </location>
</feature>